<evidence type="ECO:0000313" key="1">
    <source>
        <dbReference type="EMBL" id="PNX61873.1"/>
    </source>
</evidence>
<dbReference type="Proteomes" id="UP000236291">
    <property type="component" value="Unassembled WGS sequence"/>
</dbReference>
<dbReference type="AlphaFoldDB" id="A0A2K3K6G5"/>
<organism evidence="1 2">
    <name type="scientific">Trifolium pratense</name>
    <name type="common">Red clover</name>
    <dbReference type="NCBI Taxonomy" id="57577"/>
    <lineage>
        <taxon>Eukaryota</taxon>
        <taxon>Viridiplantae</taxon>
        <taxon>Streptophyta</taxon>
        <taxon>Embryophyta</taxon>
        <taxon>Tracheophyta</taxon>
        <taxon>Spermatophyta</taxon>
        <taxon>Magnoliopsida</taxon>
        <taxon>eudicotyledons</taxon>
        <taxon>Gunneridae</taxon>
        <taxon>Pentapetalae</taxon>
        <taxon>rosids</taxon>
        <taxon>fabids</taxon>
        <taxon>Fabales</taxon>
        <taxon>Fabaceae</taxon>
        <taxon>Papilionoideae</taxon>
        <taxon>50 kb inversion clade</taxon>
        <taxon>NPAAA clade</taxon>
        <taxon>Hologalegina</taxon>
        <taxon>IRL clade</taxon>
        <taxon>Trifolieae</taxon>
        <taxon>Trifolium</taxon>
    </lineage>
</organism>
<gene>
    <name evidence="1" type="ORF">L195_g052680</name>
</gene>
<accession>A0A2K3K6G5</accession>
<feature type="non-terminal residue" evidence="1">
    <location>
        <position position="27"/>
    </location>
</feature>
<evidence type="ECO:0000313" key="2">
    <source>
        <dbReference type="Proteomes" id="UP000236291"/>
    </source>
</evidence>
<proteinExistence type="predicted"/>
<protein>
    <submittedName>
        <fullName evidence="1">Uncharacterized protein</fullName>
    </submittedName>
</protein>
<name>A0A2K3K6G5_TRIPR</name>
<reference evidence="1 2" key="2">
    <citation type="journal article" date="2017" name="Front. Plant Sci.">
        <title>Gene Classification and Mining of Molecular Markers Useful in Red Clover (Trifolium pratense) Breeding.</title>
        <authorList>
            <person name="Istvanek J."/>
            <person name="Dluhosova J."/>
            <person name="Dluhos P."/>
            <person name="Patkova L."/>
            <person name="Nedelnik J."/>
            <person name="Repkova J."/>
        </authorList>
    </citation>
    <scope>NUCLEOTIDE SEQUENCE [LARGE SCALE GENOMIC DNA]</scope>
    <source>
        <strain evidence="2">cv. Tatra</strain>
        <tissue evidence="1">Young leaves</tissue>
    </source>
</reference>
<comment type="caution">
    <text evidence="1">The sequence shown here is derived from an EMBL/GenBank/DDBJ whole genome shotgun (WGS) entry which is preliminary data.</text>
</comment>
<dbReference type="EMBL" id="ASHM01086306">
    <property type="protein sequence ID" value="PNX61873.1"/>
    <property type="molecule type" value="Genomic_DNA"/>
</dbReference>
<reference evidence="1 2" key="1">
    <citation type="journal article" date="2014" name="Am. J. Bot.">
        <title>Genome assembly and annotation for red clover (Trifolium pratense; Fabaceae).</title>
        <authorList>
            <person name="Istvanek J."/>
            <person name="Jaros M."/>
            <person name="Krenek A."/>
            <person name="Repkova J."/>
        </authorList>
    </citation>
    <scope>NUCLEOTIDE SEQUENCE [LARGE SCALE GENOMIC DNA]</scope>
    <source>
        <strain evidence="2">cv. Tatra</strain>
        <tissue evidence="1">Young leaves</tissue>
    </source>
</reference>
<sequence>MDLLARESFSLVRFLEAIPDKIRAYVG</sequence>